<dbReference type="PANTHER" id="PTHR46797">
    <property type="entry name" value="HTH-TYPE TRANSCRIPTIONAL REGULATOR"/>
    <property type="match status" value="1"/>
</dbReference>
<dbReference type="Gene3D" id="1.10.260.40">
    <property type="entry name" value="lambda repressor-like DNA-binding domains"/>
    <property type="match status" value="1"/>
</dbReference>
<evidence type="ECO:0000313" key="4">
    <source>
        <dbReference type="Proteomes" id="UP001597033"/>
    </source>
</evidence>
<gene>
    <name evidence="3" type="ORF">ACFQ2N_16985</name>
</gene>
<feature type="domain" description="HTH cro/C1-type" evidence="2">
    <location>
        <begin position="2"/>
        <end position="56"/>
    </location>
</feature>
<protein>
    <submittedName>
        <fullName evidence="3">Helix-turn-helix domain-containing protein</fullName>
    </submittedName>
</protein>
<name>A0ABW3M2D4_9GAMM</name>
<evidence type="ECO:0000256" key="1">
    <source>
        <dbReference type="ARBA" id="ARBA00023125"/>
    </source>
</evidence>
<comment type="caution">
    <text evidence="3">The sequence shown here is derived from an EMBL/GenBank/DDBJ whole genome shotgun (WGS) entry which is preliminary data.</text>
</comment>
<accession>A0ABW3M2D4</accession>
<dbReference type="RefSeq" id="WP_046273000.1">
    <property type="nucleotide sequence ID" value="NZ_JBHTKN010000020.1"/>
</dbReference>
<sequence>MLRERRQEQELTLTALAKELNVTKSYLSMLESGRRQPADDQFEAIGNALQIPADVLRVAAGRLPPDVATVVPERAETIVSAIRREDASARVTFARELSVEFQEVVLKAAARPGPSDDIQPFPEGLRAGKNSQAYRAHSYHTKVAPEAIEKLIRHHTNEGSHVGLCDPHPAA</sequence>
<evidence type="ECO:0000313" key="3">
    <source>
        <dbReference type="EMBL" id="MFD1044047.1"/>
    </source>
</evidence>
<dbReference type="InterPro" id="IPR010982">
    <property type="entry name" value="Lambda_DNA-bd_dom_sf"/>
</dbReference>
<dbReference type="InterPro" id="IPR001387">
    <property type="entry name" value="Cro/C1-type_HTH"/>
</dbReference>
<keyword evidence="1" id="KW-0238">DNA-binding</keyword>
<dbReference type="PANTHER" id="PTHR46797:SF1">
    <property type="entry name" value="METHYLPHOSPHONATE SYNTHASE"/>
    <property type="match status" value="1"/>
</dbReference>
<keyword evidence="4" id="KW-1185">Reference proteome</keyword>
<evidence type="ECO:0000259" key="2">
    <source>
        <dbReference type="PROSITE" id="PS50943"/>
    </source>
</evidence>
<organism evidence="3 4">
    <name type="scientific">Pseudoxanthomonas kaohsiungensis</name>
    <dbReference type="NCBI Taxonomy" id="283923"/>
    <lineage>
        <taxon>Bacteria</taxon>
        <taxon>Pseudomonadati</taxon>
        <taxon>Pseudomonadota</taxon>
        <taxon>Gammaproteobacteria</taxon>
        <taxon>Lysobacterales</taxon>
        <taxon>Lysobacteraceae</taxon>
        <taxon>Pseudoxanthomonas</taxon>
    </lineage>
</organism>
<reference evidence="4" key="1">
    <citation type="journal article" date="2019" name="Int. J. Syst. Evol. Microbiol.">
        <title>The Global Catalogue of Microorganisms (GCM) 10K type strain sequencing project: providing services to taxonomists for standard genome sequencing and annotation.</title>
        <authorList>
            <consortium name="The Broad Institute Genomics Platform"/>
            <consortium name="The Broad Institute Genome Sequencing Center for Infectious Disease"/>
            <person name="Wu L."/>
            <person name="Ma J."/>
        </authorList>
    </citation>
    <scope>NUCLEOTIDE SEQUENCE [LARGE SCALE GENOMIC DNA]</scope>
    <source>
        <strain evidence="4">CCUG 55854</strain>
    </source>
</reference>
<dbReference type="PROSITE" id="PS50943">
    <property type="entry name" value="HTH_CROC1"/>
    <property type="match status" value="1"/>
</dbReference>
<dbReference type="InterPro" id="IPR050807">
    <property type="entry name" value="TransReg_Diox_bact_type"/>
</dbReference>
<dbReference type="SUPFAM" id="SSF47413">
    <property type="entry name" value="lambda repressor-like DNA-binding domains"/>
    <property type="match status" value="1"/>
</dbReference>
<dbReference type="EMBL" id="JBHTKN010000020">
    <property type="protein sequence ID" value="MFD1044047.1"/>
    <property type="molecule type" value="Genomic_DNA"/>
</dbReference>
<proteinExistence type="predicted"/>
<dbReference type="SMART" id="SM00530">
    <property type="entry name" value="HTH_XRE"/>
    <property type="match status" value="1"/>
</dbReference>
<dbReference type="Proteomes" id="UP001597033">
    <property type="component" value="Unassembled WGS sequence"/>
</dbReference>
<dbReference type="Pfam" id="PF01381">
    <property type="entry name" value="HTH_3"/>
    <property type="match status" value="1"/>
</dbReference>
<dbReference type="CDD" id="cd00093">
    <property type="entry name" value="HTH_XRE"/>
    <property type="match status" value="1"/>
</dbReference>